<name>A0AA89AVZ4_9ASTE</name>
<evidence type="ECO:0000313" key="3">
    <source>
        <dbReference type="Proteomes" id="UP001188597"/>
    </source>
</evidence>
<dbReference type="Proteomes" id="UP001188597">
    <property type="component" value="Unassembled WGS sequence"/>
</dbReference>
<evidence type="ECO:0000256" key="1">
    <source>
        <dbReference type="SAM" id="Phobius"/>
    </source>
</evidence>
<evidence type="ECO:0000313" key="2">
    <source>
        <dbReference type="EMBL" id="KAK3013561.1"/>
    </source>
</evidence>
<keyword evidence="1" id="KW-1133">Transmembrane helix</keyword>
<sequence>MRDAAKNAMRSGLVVIGAVAFGYLSLQIGFKPYFKKHSPWCTSLHSNRTHLLLRRANLTTPMLIPRSSSAKTRVSRPGAIHELRQSRESGSSKHVIIEKLSSLKPYVRLKKLRTFSVTTLLNEREADESYRKRKRKR</sequence>
<keyword evidence="3" id="KW-1185">Reference proteome</keyword>
<protein>
    <submittedName>
        <fullName evidence="2">Uncharacterized protein</fullName>
    </submittedName>
</protein>
<dbReference type="PANTHER" id="PTHR33982">
    <property type="entry name" value="OUTER ENVELOPE MEMBRANE PROTEIN 7-RELATED"/>
    <property type="match status" value="1"/>
</dbReference>
<dbReference type="PANTHER" id="PTHR33982:SF4">
    <property type="entry name" value="TRANSMEMBRANE PROTEIN"/>
    <property type="match status" value="1"/>
</dbReference>
<feature type="transmembrane region" description="Helical" evidence="1">
    <location>
        <begin position="12"/>
        <end position="30"/>
    </location>
</feature>
<proteinExistence type="predicted"/>
<gene>
    <name evidence="2" type="ORF">RJ639_009934</name>
</gene>
<comment type="caution">
    <text evidence="2">The sequence shown here is derived from an EMBL/GenBank/DDBJ whole genome shotgun (WGS) entry which is preliminary data.</text>
</comment>
<accession>A0AA89AVZ4</accession>
<dbReference type="AlphaFoldDB" id="A0AA89AVZ4"/>
<keyword evidence="1" id="KW-0472">Membrane</keyword>
<reference evidence="2" key="1">
    <citation type="submission" date="2022-12" db="EMBL/GenBank/DDBJ databases">
        <title>Draft genome assemblies for two species of Escallonia (Escalloniales).</title>
        <authorList>
            <person name="Chanderbali A."/>
            <person name="Dervinis C."/>
            <person name="Anghel I."/>
            <person name="Soltis D."/>
            <person name="Soltis P."/>
            <person name="Zapata F."/>
        </authorList>
    </citation>
    <scope>NUCLEOTIDE SEQUENCE</scope>
    <source>
        <strain evidence="2">UCBG64.0493</strain>
        <tissue evidence="2">Leaf</tissue>
    </source>
</reference>
<organism evidence="2 3">
    <name type="scientific">Escallonia herrerae</name>
    <dbReference type="NCBI Taxonomy" id="1293975"/>
    <lineage>
        <taxon>Eukaryota</taxon>
        <taxon>Viridiplantae</taxon>
        <taxon>Streptophyta</taxon>
        <taxon>Embryophyta</taxon>
        <taxon>Tracheophyta</taxon>
        <taxon>Spermatophyta</taxon>
        <taxon>Magnoliopsida</taxon>
        <taxon>eudicotyledons</taxon>
        <taxon>Gunneridae</taxon>
        <taxon>Pentapetalae</taxon>
        <taxon>asterids</taxon>
        <taxon>campanulids</taxon>
        <taxon>Escalloniales</taxon>
        <taxon>Escalloniaceae</taxon>
        <taxon>Escallonia</taxon>
    </lineage>
</organism>
<dbReference type="EMBL" id="JAVXUP010001290">
    <property type="protein sequence ID" value="KAK3013561.1"/>
    <property type="molecule type" value="Genomic_DNA"/>
</dbReference>
<keyword evidence="1" id="KW-0812">Transmembrane</keyword>
<dbReference type="InterPro" id="IPR038944">
    <property type="entry name" value="OEP7-like"/>
</dbReference>